<dbReference type="Gene3D" id="3.30.530.20">
    <property type="match status" value="1"/>
</dbReference>
<feature type="domain" description="Coenzyme Q-binding protein COQ10 START" evidence="2">
    <location>
        <begin position="142"/>
        <end position="260"/>
    </location>
</feature>
<comment type="caution">
    <text evidence="3">The sequence shown here is derived from an EMBL/GenBank/DDBJ whole genome shotgun (WGS) entry which is preliminary data.</text>
</comment>
<dbReference type="SUPFAM" id="SSF55961">
    <property type="entry name" value="Bet v1-like"/>
    <property type="match status" value="1"/>
</dbReference>
<dbReference type="PANTHER" id="PTHR33824">
    <property type="entry name" value="POLYKETIDE CYCLASE/DEHYDRASE AND LIPID TRANSPORT SUPERFAMILY PROTEIN"/>
    <property type="match status" value="1"/>
</dbReference>
<protein>
    <submittedName>
        <fullName evidence="3">SRPBCC family protein</fullName>
    </submittedName>
</protein>
<dbReference type="CDD" id="cd07817">
    <property type="entry name" value="SRPBCC_8"/>
    <property type="match status" value="1"/>
</dbReference>
<sequence>MAEGEQDSGSGGGSSLLDQLPTDQLMQAGQRLLKTAADRAVEAALSQVEGLADRLTGVAENGGVGLQAALNGGREAAEGGSPVTGALKGGLSAVKDKVMGAVGLGGGDSEEGSGDGGGSGGGAGGGGRGKFKFMNIVEEVDVGVPIRVAYDQWTQFADFPTFMKKVSSVEQESDEKTEWRAQVFWSKRTWTATILEQIPDTHIVWRSSGAKGYVNGIVSFHELAPNLTRVLLVLEYYPIGLFEKTGNLWRAVGRRARLEFKHYRRHVMVQTLLEQDELEGWRGEIRDSEVVKTHEEAMEEERRAAEGEDGDYDSDAEYEEYDEDVADEDEDADEDDLDEADEDEIDDEYDDYDEADDIEDVDDEADDEIDDSEDEDYDVDAEEEDYDDEPDAEYDDEPADESVDDEADDVEEEPDERPARRGSRRRARAGSSA</sequence>
<evidence type="ECO:0000313" key="3">
    <source>
        <dbReference type="EMBL" id="MEQ3554044.1"/>
    </source>
</evidence>
<feature type="compositionally biased region" description="Acidic residues" evidence="1">
    <location>
        <begin position="307"/>
        <end position="415"/>
    </location>
</feature>
<dbReference type="RefSeq" id="WP_349301105.1">
    <property type="nucleotide sequence ID" value="NZ_JBEDNQ010000012.1"/>
</dbReference>
<name>A0ABV1KJD0_9PSEU</name>
<dbReference type="InterPro" id="IPR047137">
    <property type="entry name" value="ORF3"/>
</dbReference>
<organism evidence="3 4">
    <name type="scientific">Pseudonocardia nematodicida</name>
    <dbReference type="NCBI Taxonomy" id="1206997"/>
    <lineage>
        <taxon>Bacteria</taxon>
        <taxon>Bacillati</taxon>
        <taxon>Actinomycetota</taxon>
        <taxon>Actinomycetes</taxon>
        <taxon>Pseudonocardiales</taxon>
        <taxon>Pseudonocardiaceae</taxon>
        <taxon>Pseudonocardia</taxon>
    </lineage>
</organism>
<dbReference type="PANTHER" id="PTHR33824:SF7">
    <property type="entry name" value="POLYKETIDE CYCLASE_DEHYDRASE AND LIPID TRANSPORT SUPERFAMILY PROTEIN"/>
    <property type="match status" value="1"/>
</dbReference>
<dbReference type="Pfam" id="PF03364">
    <property type="entry name" value="Polyketide_cyc"/>
    <property type="match status" value="1"/>
</dbReference>
<feature type="compositionally biased region" description="Basic residues" evidence="1">
    <location>
        <begin position="420"/>
        <end position="433"/>
    </location>
</feature>
<dbReference type="Proteomes" id="UP001494902">
    <property type="component" value="Unassembled WGS sequence"/>
</dbReference>
<proteinExistence type="predicted"/>
<evidence type="ECO:0000313" key="4">
    <source>
        <dbReference type="Proteomes" id="UP001494902"/>
    </source>
</evidence>
<evidence type="ECO:0000256" key="1">
    <source>
        <dbReference type="SAM" id="MobiDB-lite"/>
    </source>
</evidence>
<reference evidence="3 4" key="1">
    <citation type="submission" date="2024-03" db="EMBL/GenBank/DDBJ databases">
        <title>Draft genome sequence of Pseudonocardia nematodicida JCM 31783.</title>
        <authorList>
            <person name="Butdee W."/>
            <person name="Duangmal K."/>
        </authorList>
    </citation>
    <scope>NUCLEOTIDE SEQUENCE [LARGE SCALE GENOMIC DNA]</scope>
    <source>
        <strain evidence="3 4">JCM 31783</strain>
    </source>
</reference>
<gene>
    <name evidence="3" type="ORF">WIS52_26530</name>
</gene>
<evidence type="ECO:0000259" key="2">
    <source>
        <dbReference type="Pfam" id="PF03364"/>
    </source>
</evidence>
<dbReference type="EMBL" id="JBEDNQ010000012">
    <property type="protein sequence ID" value="MEQ3554044.1"/>
    <property type="molecule type" value="Genomic_DNA"/>
</dbReference>
<feature type="region of interest" description="Disordered" evidence="1">
    <location>
        <begin position="102"/>
        <end position="125"/>
    </location>
</feature>
<feature type="compositionally biased region" description="Basic and acidic residues" evidence="1">
    <location>
        <begin position="291"/>
        <end position="306"/>
    </location>
</feature>
<feature type="region of interest" description="Disordered" evidence="1">
    <location>
        <begin position="291"/>
        <end position="433"/>
    </location>
</feature>
<keyword evidence="4" id="KW-1185">Reference proteome</keyword>
<dbReference type="InterPro" id="IPR023393">
    <property type="entry name" value="START-like_dom_sf"/>
</dbReference>
<feature type="region of interest" description="Disordered" evidence="1">
    <location>
        <begin position="1"/>
        <end position="21"/>
    </location>
</feature>
<accession>A0ABV1KJD0</accession>
<feature type="compositionally biased region" description="Gly residues" evidence="1">
    <location>
        <begin position="114"/>
        <end position="125"/>
    </location>
</feature>
<dbReference type="InterPro" id="IPR005031">
    <property type="entry name" value="COQ10_START"/>
</dbReference>